<name>A0A1H6EFJ7_9ACTN</name>
<dbReference type="AlphaFoldDB" id="A0A1H6EFJ7"/>
<gene>
    <name evidence="1" type="ORF">SAMN05444920_109258</name>
</gene>
<accession>A0A1H6EFJ7</accession>
<dbReference type="EMBL" id="FNVT01000009">
    <property type="protein sequence ID" value="SEG96043.1"/>
    <property type="molecule type" value="Genomic_DNA"/>
</dbReference>
<reference evidence="1 2" key="1">
    <citation type="submission" date="2016-10" db="EMBL/GenBank/DDBJ databases">
        <authorList>
            <person name="de Groot N.N."/>
        </authorList>
    </citation>
    <scope>NUCLEOTIDE SEQUENCE [LARGE SCALE GENOMIC DNA]</scope>
    <source>
        <strain evidence="1 2">CGMCC 4.7037</strain>
    </source>
</reference>
<dbReference type="Proteomes" id="UP000236732">
    <property type="component" value="Unassembled WGS sequence"/>
</dbReference>
<sequence>MKDIESARELFDRFRVDVDRVSRADDDALALAEKAVAFRAAFCGHHRTWIAG</sequence>
<protein>
    <submittedName>
        <fullName evidence="1">Uncharacterized protein</fullName>
    </submittedName>
</protein>
<proteinExistence type="predicted"/>
<organism evidence="1 2">
    <name type="scientific">Nonomuraea solani</name>
    <dbReference type="NCBI Taxonomy" id="1144553"/>
    <lineage>
        <taxon>Bacteria</taxon>
        <taxon>Bacillati</taxon>
        <taxon>Actinomycetota</taxon>
        <taxon>Actinomycetes</taxon>
        <taxon>Streptosporangiales</taxon>
        <taxon>Streptosporangiaceae</taxon>
        <taxon>Nonomuraea</taxon>
    </lineage>
</organism>
<evidence type="ECO:0000313" key="2">
    <source>
        <dbReference type="Proteomes" id="UP000236732"/>
    </source>
</evidence>
<keyword evidence="2" id="KW-1185">Reference proteome</keyword>
<evidence type="ECO:0000313" key="1">
    <source>
        <dbReference type="EMBL" id="SEG96043.1"/>
    </source>
</evidence>